<dbReference type="AlphaFoldDB" id="G2Y2R7"/>
<evidence type="ECO:0000313" key="2">
    <source>
        <dbReference type="EMBL" id="CCD46957.1"/>
    </source>
</evidence>
<dbReference type="Proteomes" id="UP000008177">
    <property type="component" value="Unplaced contigs"/>
</dbReference>
<feature type="region of interest" description="Disordered" evidence="1">
    <location>
        <begin position="125"/>
        <end position="148"/>
    </location>
</feature>
<dbReference type="OrthoDB" id="3542008at2759"/>
<reference evidence="3" key="1">
    <citation type="journal article" date="2011" name="PLoS Genet.">
        <title>Genomic analysis of the necrotrophic fungal pathogens Sclerotinia sclerotiorum and Botrytis cinerea.</title>
        <authorList>
            <person name="Amselem J."/>
            <person name="Cuomo C.A."/>
            <person name="van Kan J.A."/>
            <person name="Viaud M."/>
            <person name="Benito E.P."/>
            <person name="Couloux A."/>
            <person name="Coutinho P.M."/>
            <person name="de Vries R.P."/>
            <person name="Dyer P.S."/>
            <person name="Fillinger S."/>
            <person name="Fournier E."/>
            <person name="Gout L."/>
            <person name="Hahn M."/>
            <person name="Kohn L."/>
            <person name="Lapalu N."/>
            <person name="Plummer K.M."/>
            <person name="Pradier J.M."/>
            <person name="Quevillon E."/>
            <person name="Sharon A."/>
            <person name="Simon A."/>
            <person name="ten Have A."/>
            <person name="Tudzynski B."/>
            <person name="Tudzynski P."/>
            <person name="Wincker P."/>
            <person name="Andrew M."/>
            <person name="Anthouard V."/>
            <person name="Beever R.E."/>
            <person name="Beffa R."/>
            <person name="Benoit I."/>
            <person name="Bouzid O."/>
            <person name="Brault B."/>
            <person name="Chen Z."/>
            <person name="Choquer M."/>
            <person name="Collemare J."/>
            <person name="Cotton P."/>
            <person name="Danchin E.G."/>
            <person name="Da Silva C."/>
            <person name="Gautier A."/>
            <person name="Giraud C."/>
            <person name="Giraud T."/>
            <person name="Gonzalez C."/>
            <person name="Grossetete S."/>
            <person name="Guldener U."/>
            <person name="Henrissat B."/>
            <person name="Howlett B.J."/>
            <person name="Kodira C."/>
            <person name="Kretschmer M."/>
            <person name="Lappartient A."/>
            <person name="Leroch M."/>
            <person name="Levis C."/>
            <person name="Mauceli E."/>
            <person name="Neuveglise C."/>
            <person name="Oeser B."/>
            <person name="Pearson M."/>
            <person name="Poulain J."/>
            <person name="Poussereau N."/>
            <person name="Quesneville H."/>
            <person name="Rascle C."/>
            <person name="Schumacher J."/>
            <person name="Segurens B."/>
            <person name="Sexton A."/>
            <person name="Silva E."/>
            <person name="Sirven C."/>
            <person name="Soanes D.M."/>
            <person name="Talbot N.J."/>
            <person name="Templeton M."/>
            <person name="Yandava C."/>
            <person name="Yarden O."/>
            <person name="Zeng Q."/>
            <person name="Rollins J.A."/>
            <person name="Lebrun M.H."/>
            <person name="Dickman M."/>
        </authorList>
    </citation>
    <scope>NUCLEOTIDE SEQUENCE [LARGE SCALE GENOMIC DNA]</scope>
    <source>
        <strain evidence="3">T4</strain>
    </source>
</reference>
<evidence type="ECO:0000256" key="1">
    <source>
        <dbReference type="SAM" id="MobiDB-lite"/>
    </source>
</evidence>
<dbReference type="InParanoid" id="G2Y2R7"/>
<feature type="compositionally biased region" description="Polar residues" evidence="1">
    <location>
        <begin position="19"/>
        <end position="33"/>
    </location>
</feature>
<accession>G2Y2R7</accession>
<evidence type="ECO:0000313" key="3">
    <source>
        <dbReference type="Proteomes" id="UP000008177"/>
    </source>
</evidence>
<feature type="compositionally biased region" description="Polar residues" evidence="1">
    <location>
        <begin position="41"/>
        <end position="53"/>
    </location>
</feature>
<feature type="region of interest" description="Disordered" evidence="1">
    <location>
        <begin position="161"/>
        <end position="184"/>
    </location>
</feature>
<dbReference type="HOGENOM" id="CLU_912123_0_0_1"/>
<dbReference type="EMBL" id="FQ790285">
    <property type="protein sequence ID" value="CCD46957.1"/>
    <property type="molecule type" value="Genomic_DNA"/>
</dbReference>
<proteinExistence type="predicted"/>
<sequence length="305" mass="33415">MTLHNTRSQKGKQVDTGKSHLQMTQGDKNNAQSRKGKEIDTNTTPLETVQDNEGATEKIPIQEMCEKVHQLASNVETLRHGMAAADACGTTLNAIINCIQQGIDESRPTIDKAEFMIVGNALHDCEEGEDNSEDGYTSEGSAGSDIPAVPEKTRHKLQFSNQDDQGIQEDSSGPLSRSPPSQLRTNTCSAAISLQQFLHNQAGQSQATLAKKFLDTKGKMSAIELRSRQRRDKKILAAANAANNFVPRMTIEVSVEKKDVNQPPSTNVELKNAAKSSDAGLLRRSKRICNTAYNKAKENKRQRLS</sequence>
<organism evidence="2 3">
    <name type="scientific">Botryotinia fuckeliana (strain T4)</name>
    <name type="common">Noble rot fungus</name>
    <name type="synonym">Botrytis cinerea</name>
    <dbReference type="NCBI Taxonomy" id="999810"/>
    <lineage>
        <taxon>Eukaryota</taxon>
        <taxon>Fungi</taxon>
        <taxon>Dikarya</taxon>
        <taxon>Ascomycota</taxon>
        <taxon>Pezizomycotina</taxon>
        <taxon>Leotiomycetes</taxon>
        <taxon>Helotiales</taxon>
        <taxon>Sclerotiniaceae</taxon>
        <taxon>Botrytis</taxon>
    </lineage>
</organism>
<protein>
    <submittedName>
        <fullName evidence="2">Uncharacterized protein</fullName>
    </submittedName>
</protein>
<gene>
    <name evidence="2" type="ORF">BofuT4_P038590.1</name>
</gene>
<feature type="region of interest" description="Disordered" evidence="1">
    <location>
        <begin position="1"/>
        <end position="54"/>
    </location>
</feature>
<name>G2Y2R7_BOTF4</name>